<accession>A0ACC0VQH2</accession>
<sequence length="122" mass="13288">MRLVSLYGDIYTIYGDTHSMEILLYLVERTKVTCVRSLNINMMLPLGTALEFSVIDNLLVYHSLECATIVVTHFGTVANLSNKAAKSSSQQGAYPVQPPVVMSEATAAAVLKAIHDKNDVSV</sequence>
<organism evidence="1 2">
    <name type="scientific">Peronosclerospora sorghi</name>
    <dbReference type="NCBI Taxonomy" id="230839"/>
    <lineage>
        <taxon>Eukaryota</taxon>
        <taxon>Sar</taxon>
        <taxon>Stramenopiles</taxon>
        <taxon>Oomycota</taxon>
        <taxon>Peronosporomycetes</taxon>
        <taxon>Peronosporales</taxon>
        <taxon>Peronosporaceae</taxon>
        <taxon>Peronosclerospora</taxon>
    </lineage>
</organism>
<name>A0ACC0VQH2_9STRA</name>
<comment type="caution">
    <text evidence="1">The sequence shown here is derived from an EMBL/GenBank/DDBJ whole genome shotgun (WGS) entry which is preliminary data.</text>
</comment>
<protein>
    <submittedName>
        <fullName evidence="1">Uncharacterized protein</fullName>
    </submittedName>
</protein>
<keyword evidence="2" id="KW-1185">Reference proteome</keyword>
<proteinExistence type="predicted"/>
<dbReference type="EMBL" id="CM047587">
    <property type="protein sequence ID" value="KAI9908567.1"/>
    <property type="molecule type" value="Genomic_DNA"/>
</dbReference>
<evidence type="ECO:0000313" key="1">
    <source>
        <dbReference type="EMBL" id="KAI9908567.1"/>
    </source>
</evidence>
<evidence type="ECO:0000313" key="2">
    <source>
        <dbReference type="Proteomes" id="UP001163321"/>
    </source>
</evidence>
<reference evidence="1 2" key="1">
    <citation type="journal article" date="2022" name="bioRxiv">
        <title>The genome of the oomycete Peronosclerospora sorghi, a cosmopolitan pathogen of maize and sorghum, is inflated with dispersed pseudogenes.</title>
        <authorList>
            <person name="Fletcher K."/>
            <person name="Martin F."/>
            <person name="Isakeit T."/>
            <person name="Cavanaugh K."/>
            <person name="Magill C."/>
            <person name="Michelmore R."/>
        </authorList>
    </citation>
    <scope>NUCLEOTIDE SEQUENCE [LARGE SCALE GENOMIC DNA]</scope>
    <source>
        <strain evidence="1">P6</strain>
    </source>
</reference>
<gene>
    <name evidence="1" type="ORF">PsorP6_003590</name>
</gene>
<dbReference type="Proteomes" id="UP001163321">
    <property type="component" value="Chromosome 8"/>
</dbReference>